<proteinExistence type="inferred from homology"/>
<organism evidence="4 5">
    <name type="scientific">Blastomonas natatoria</name>
    <dbReference type="NCBI Taxonomy" id="34015"/>
    <lineage>
        <taxon>Bacteria</taxon>
        <taxon>Pseudomonadati</taxon>
        <taxon>Pseudomonadota</taxon>
        <taxon>Alphaproteobacteria</taxon>
        <taxon>Sphingomonadales</taxon>
        <taxon>Sphingomonadaceae</taxon>
        <taxon>Blastomonas</taxon>
    </lineage>
</organism>
<dbReference type="InterPro" id="IPR036629">
    <property type="entry name" value="YjbJ_sf"/>
</dbReference>
<dbReference type="RefSeq" id="WP_110298103.1">
    <property type="nucleotide sequence ID" value="NZ_QJJM01000004.1"/>
</dbReference>
<sequence>MGELKDKAAGTANDLAGKVKEGIGAATNNPELEAEGEAQQLKGKTQKLSGDVKGAFGDKV</sequence>
<feature type="region of interest" description="Disordered" evidence="2">
    <location>
        <begin position="1"/>
        <end position="46"/>
    </location>
</feature>
<comment type="caution">
    <text evidence="4">The sequence shown here is derived from an EMBL/GenBank/DDBJ whole genome shotgun (WGS) entry which is preliminary data.</text>
</comment>
<evidence type="ECO:0000313" key="5">
    <source>
        <dbReference type="Proteomes" id="UP000248014"/>
    </source>
</evidence>
<dbReference type="Gene3D" id="1.10.1470.10">
    <property type="entry name" value="YjbJ"/>
    <property type="match status" value="1"/>
</dbReference>
<comment type="similarity">
    <text evidence="1">Belongs to the UPF0337 (CsbD) family.</text>
</comment>
<feature type="domain" description="CsbD-like" evidence="3">
    <location>
        <begin position="6"/>
        <end position="56"/>
    </location>
</feature>
<dbReference type="OrthoDB" id="7226109at2"/>
<name>A0A2V3V8W5_9SPHN</name>
<evidence type="ECO:0000256" key="1">
    <source>
        <dbReference type="ARBA" id="ARBA00009129"/>
    </source>
</evidence>
<evidence type="ECO:0000259" key="3">
    <source>
        <dbReference type="Pfam" id="PF05532"/>
    </source>
</evidence>
<gene>
    <name evidence="4" type="ORF">C7451_10499</name>
</gene>
<evidence type="ECO:0000313" key="4">
    <source>
        <dbReference type="EMBL" id="PXW77604.1"/>
    </source>
</evidence>
<evidence type="ECO:0000256" key="2">
    <source>
        <dbReference type="SAM" id="MobiDB-lite"/>
    </source>
</evidence>
<dbReference type="AlphaFoldDB" id="A0A2V3V8W5"/>
<dbReference type="Pfam" id="PF05532">
    <property type="entry name" value="CsbD"/>
    <property type="match status" value="1"/>
</dbReference>
<protein>
    <submittedName>
        <fullName evidence="4">Uncharacterized protein YjbJ (UPF0337 family)</fullName>
    </submittedName>
</protein>
<dbReference type="EMBL" id="QJJM01000004">
    <property type="protein sequence ID" value="PXW77604.1"/>
    <property type="molecule type" value="Genomic_DNA"/>
</dbReference>
<dbReference type="InterPro" id="IPR008462">
    <property type="entry name" value="CsbD"/>
</dbReference>
<keyword evidence="5" id="KW-1185">Reference proteome</keyword>
<dbReference type="SUPFAM" id="SSF69047">
    <property type="entry name" value="Hypothetical protein YjbJ"/>
    <property type="match status" value="1"/>
</dbReference>
<reference evidence="4 5" key="1">
    <citation type="submission" date="2018-05" db="EMBL/GenBank/DDBJ databases">
        <title>Genomic Encyclopedia of Type Strains, Phase IV (KMG-IV): sequencing the most valuable type-strain genomes for metagenomic binning, comparative biology and taxonomic classification.</title>
        <authorList>
            <person name="Goeker M."/>
        </authorList>
    </citation>
    <scope>NUCLEOTIDE SEQUENCE [LARGE SCALE GENOMIC DNA]</scope>
    <source>
        <strain evidence="4 5">DSM 3183</strain>
    </source>
</reference>
<dbReference type="Proteomes" id="UP000248014">
    <property type="component" value="Unassembled WGS sequence"/>
</dbReference>
<accession>A0A2V3V8W5</accession>